<accession>V2WQB9</accession>
<protein>
    <submittedName>
        <fullName evidence="1">Uncharacterized protein</fullName>
    </submittedName>
</protein>
<dbReference type="Proteomes" id="UP000017559">
    <property type="component" value="Unassembled WGS sequence"/>
</dbReference>
<name>V2WQB9_MONRO</name>
<reference evidence="1 2" key="1">
    <citation type="journal article" date="2014" name="BMC Genomics">
        <title>Genome and secretome analysis of the hemibiotrophic fungal pathogen, Moniliophthora roreri, which causes frosty pod rot disease of cacao: mechanisms of the biotrophic and necrotrophic phases.</title>
        <authorList>
            <person name="Meinhardt L.W."/>
            <person name="Costa G.G.L."/>
            <person name="Thomazella D.P.T."/>
            <person name="Teixeira P.J.P.L."/>
            <person name="Carazzolle M.F."/>
            <person name="Schuster S.C."/>
            <person name="Carlson J.E."/>
            <person name="Guiltinan M.J."/>
            <person name="Mieczkowski P."/>
            <person name="Farmer A."/>
            <person name="Ramaraj T."/>
            <person name="Crozier J."/>
            <person name="Davis R.E."/>
            <person name="Shao J."/>
            <person name="Melnick R.L."/>
            <person name="Pereira G.A.G."/>
            <person name="Bailey B.A."/>
        </authorList>
    </citation>
    <scope>NUCLEOTIDE SEQUENCE [LARGE SCALE GENOMIC DNA]</scope>
    <source>
        <strain evidence="1 2">MCA 2997</strain>
    </source>
</reference>
<feature type="non-terminal residue" evidence="1">
    <location>
        <position position="1"/>
    </location>
</feature>
<dbReference type="KEGG" id="mrr:Moror_2062"/>
<proteinExistence type="predicted"/>
<organism evidence="1 2">
    <name type="scientific">Moniliophthora roreri (strain MCA 2997)</name>
    <name type="common">Cocoa frosty pod rot fungus</name>
    <name type="synonym">Crinipellis roreri</name>
    <dbReference type="NCBI Taxonomy" id="1381753"/>
    <lineage>
        <taxon>Eukaryota</taxon>
        <taxon>Fungi</taxon>
        <taxon>Dikarya</taxon>
        <taxon>Basidiomycota</taxon>
        <taxon>Agaricomycotina</taxon>
        <taxon>Agaricomycetes</taxon>
        <taxon>Agaricomycetidae</taxon>
        <taxon>Agaricales</taxon>
        <taxon>Marasmiineae</taxon>
        <taxon>Marasmiaceae</taxon>
        <taxon>Moniliophthora</taxon>
    </lineage>
</organism>
<dbReference type="EMBL" id="AWSO01001455">
    <property type="protein sequence ID" value="ESK83767.1"/>
    <property type="molecule type" value="Genomic_DNA"/>
</dbReference>
<keyword evidence="2" id="KW-1185">Reference proteome</keyword>
<sequence length="98" mass="10933">GEFISSRVFYRGGESGPSAEHVSRTPNTIETTWLNFSLLALDFHVPFLSRALFSASATSGRLKQTQKIQPRALERRVLRVKIDAIVNERTLCAGITDQ</sequence>
<dbReference type="AlphaFoldDB" id="V2WQB9"/>
<gene>
    <name evidence="1" type="ORF">Moror_2062</name>
</gene>
<dbReference type="HOGENOM" id="CLU_2339207_0_0_1"/>
<evidence type="ECO:0000313" key="1">
    <source>
        <dbReference type="EMBL" id="ESK83767.1"/>
    </source>
</evidence>
<feature type="non-terminal residue" evidence="1">
    <location>
        <position position="98"/>
    </location>
</feature>
<comment type="caution">
    <text evidence="1">The sequence shown here is derived from an EMBL/GenBank/DDBJ whole genome shotgun (WGS) entry which is preliminary data.</text>
</comment>
<evidence type="ECO:0000313" key="2">
    <source>
        <dbReference type="Proteomes" id="UP000017559"/>
    </source>
</evidence>